<accession>A0ABT0S862</accession>
<keyword evidence="2" id="KW-1185">Reference proteome</keyword>
<name>A0ABT0S862_9SPHN</name>
<sequence length="372" mass="41880">MSNNTVARLFRDAGDMAIAKAQEIRDLNCERIQADELYAFVGARQRNVHRMKNPRPGTGTVWCYLAQDADTKLVIAYRLGDRRVYDATEFMRSVASKLRRNDHGSFEVRPTIITDGLGAYKEACAIAFGTDADVGMMIKKYENLGEDGEPRPSSRYIGSDRVPIIGSPSRRDISTAYVERLNLNVRMDNRRYGRRTNAFSKTLLNHERHVALWMLHTNYCRTPRPMRPRTKDIIGGDNRWVKRVPPAMAAGLSDRPWEIDDLITMTDEFLTNRTAQAIAQGHLPNEPEGLPSHWVYWSRLHYNAKVHAASCSSCRNGDGKNGGGGSAGSWYPFHSLESALEAAKGFEPDRHGVCNLCLGSYRTQGGYRGPRR</sequence>
<evidence type="ECO:0000313" key="2">
    <source>
        <dbReference type="Proteomes" id="UP001165383"/>
    </source>
</evidence>
<comment type="caution">
    <text evidence="1">The sequence shown here is derived from an EMBL/GenBank/DDBJ whole genome shotgun (WGS) entry which is preliminary data.</text>
</comment>
<proteinExistence type="predicted"/>
<reference evidence="1" key="1">
    <citation type="submission" date="2022-05" db="EMBL/GenBank/DDBJ databases">
        <authorList>
            <person name="Jo J.-H."/>
            <person name="Im W.-T."/>
        </authorList>
    </citation>
    <scope>NUCLEOTIDE SEQUENCE</scope>
    <source>
        <strain evidence="1">RB56-2</strain>
    </source>
</reference>
<evidence type="ECO:0008006" key="3">
    <source>
        <dbReference type="Google" id="ProtNLM"/>
    </source>
</evidence>
<evidence type="ECO:0000313" key="1">
    <source>
        <dbReference type="EMBL" id="MCL6740574.1"/>
    </source>
</evidence>
<dbReference type="Proteomes" id="UP001165383">
    <property type="component" value="Unassembled WGS sequence"/>
</dbReference>
<dbReference type="EMBL" id="JAMGBB010000001">
    <property type="protein sequence ID" value="MCL6740574.1"/>
    <property type="molecule type" value="Genomic_DNA"/>
</dbReference>
<gene>
    <name evidence="1" type="ORF">LZ518_05440</name>
</gene>
<organism evidence="1 2">
    <name type="scientific">Sphingomonas brevis</name>
    <dbReference type="NCBI Taxonomy" id="2908206"/>
    <lineage>
        <taxon>Bacteria</taxon>
        <taxon>Pseudomonadati</taxon>
        <taxon>Pseudomonadota</taxon>
        <taxon>Alphaproteobacteria</taxon>
        <taxon>Sphingomonadales</taxon>
        <taxon>Sphingomonadaceae</taxon>
        <taxon>Sphingomonas</taxon>
    </lineage>
</organism>
<protein>
    <recommendedName>
        <fullName evidence="3">DDE domain-containing protein</fullName>
    </recommendedName>
</protein>